<dbReference type="SFLD" id="SFLDF00027">
    <property type="entry name" value="p-type_atpase"/>
    <property type="match status" value="1"/>
</dbReference>
<dbReference type="InterPro" id="IPR036412">
    <property type="entry name" value="HAD-like_sf"/>
</dbReference>
<evidence type="ECO:0000256" key="7">
    <source>
        <dbReference type="ARBA" id="ARBA00022723"/>
    </source>
</evidence>
<evidence type="ECO:0000256" key="8">
    <source>
        <dbReference type="ARBA" id="ARBA00022741"/>
    </source>
</evidence>
<keyword evidence="4" id="KW-1003">Cell membrane</keyword>
<dbReference type="InterPro" id="IPR023214">
    <property type="entry name" value="HAD_sf"/>
</dbReference>
<dbReference type="Gene3D" id="2.70.150.10">
    <property type="entry name" value="Calcium-transporting ATPase, cytoplasmic transduction domain A"/>
    <property type="match status" value="1"/>
</dbReference>
<feature type="transmembrane region" description="Helical" evidence="14">
    <location>
        <begin position="58"/>
        <end position="76"/>
    </location>
</feature>
<dbReference type="SMART" id="SM00831">
    <property type="entry name" value="Cation_ATPase_N"/>
    <property type="match status" value="1"/>
</dbReference>
<evidence type="ECO:0000256" key="10">
    <source>
        <dbReference type="ARBA" id="ARBA00022967"/>
    </source>
</evidence>
<feature type="transmembrane region" description="Helical" evidence="14">
    <location>
        <begin position="719"/>
        <end position="746"/>
    </location>
</feature>
<evidence type="ECO:0000256" key="2">
    <source>
        <dbReference type="ARBA" id="ARBA00005675"/>
    </source>
</evidence>
<dbReference type="GO" id="GO:0005524">
    <property type="term" value="F:ATP binding"/>
    <property type="evidence" value="ECO:0007669"/>
    <property type="project" value="UniProtKB-KW"/>
</dbReference>
<feature type="transmembrane region" description="Helical" evidence="14">
    <location>
        <begin position="652"/>
        <end position="672"/>
    </location>
</feature>
<accession>A0A7G9WL27</accession>
<sequence>MEWHSLTAAECEKKLGTAKEGLTQAKAAHRLREYGENILEAPPGKSLLRRFLEQFKDFMVIILLLAAAVSFLTSWAQGDTDYIDAVIILLIVNVNAVIGLVQESRAEKALTALQDLTAPHAKVLRAGQTVQIPAQQLVPGDIVLLDTGDLVPADIRLLQSVNLRVQESALTGESQAVQKNESVLCQPQTPLGDRKNMCYSSTSVTSGHGRGIVVATGMQTQVGHIARMLTVQETPQTPLQKKLEATGKVLGIGALVLCGIIFVMGLLQGTQPLDMFLTSISLAVAAIPEGLPAVVTIVLAAGMRRMAERKAIVRHMMAVETLGSASVICSDKTGTLTQNHMTVVEMRDTSGRIAEHSPRERQLLDYAVLCTNCTVDGSHILGEATEIALCEAAKNKEMLDRQFPRVREVPFSSARKRMTVVVRLPEGRFRVIVKGAPDVLELLCRGGCAPRQNREMASRALRVLAVAVKEISTLHGVADASLESGLQFVGLIGMEDPPRPEVGEAVSLCRHAGIRPVMITGDHAATAAAIARTLGILTNGSVISGFELDAMPQDILTKKIYDYSVFARVSPAHKVRIVQAFQSRGEVVAMTGDGVNDAPALKAADIGCAMGRSGTDVAKGAADMILADDNFATIVEAVREGRGIYSNIRRTIHFLLSCNVGELLAVFISFLLRLPLPLVAIQLLWVNLVTDSFPALALGVEPIDQDVMEKKPIRRGSSIFANGLGWSIIVEGCLIGALSLLAYTIGRLFFDCSLENPIIGRTMGFAVLSLSQLAHAFNMRSDTHSLFERGRPKNGKLVAATIGCAAAMAAVVAVPALAAVFKTAVLSPLQWLITLALSLCPIAVIELEKLLQRDRPVTQKPTLLPNTSQKPNT</sequence>
<dbReference type="Pfam" id="PF00689">
    <property type="entry name" value="Cation_ATPase_C"/>
    <property type="match status" value="1"/>
</dbReference>
<evidence type="ECO:0000313" key="17">
    <source>
        <dbReference type="Proteomes" id="UP000516046"/>
    </source>
</evidence>
<dbReference type="FunFam" id="2.70.150.10:FF:000016">
    <property type="entry name" value="Calcium-transporting P-type ATPase putative"/>
    <property type="match status" value="1"/>
</dbReference>
<dbReference type="InterPro" id="IPR044492">
    <property type="entry name" value="P_typ_ATPase_HD_dom"/>
</dbReference>
<proteinExistence type="inferred from homology"/>
<evidence type="ECO:0000256" key="3">
    <source>
        <dbReference type="ARBA" id="ARBA00012790"/>
    </source>
</evidence>
<dbReference type="PRINTS" id="PR00120">
    <property type="entry name" value="HATPASE"/>
</dbReference>
<dbReference type="InterPro" id="IPR023298">
    <property type="entry name" value="ATPase_P-typ_TM_dom_sf"/>
</dbReference>
<dbReference type="InterPro" id="IPR004014">
    <property type="entry name" value="ATPase_P-typ_cation-transptr_N"/>
</dbReference>
<comment type="similarity">
    <text evidence="2">Belongs to the cation transport ATPase (P-type) (TC 3.A.3) family. Type IIA subfamily.</text>
</comment>
<comment type="catalytic activity">
    <reaction evidence="13">
        <text>Ca(2+)(in) + ATP + H2O = Ca(2+)(out) + ADP + phosphate + H(+)</text>
        <dbReference type="Rhea" id="RHEA:18105"/>
        <dbReference type="ChEBI" id="CHEBI:15377"/>
        <dbReference type="ChEBI" id="CHEBI:15378"/>
        <dbReference type="ChEBI" id="CHEBI:29108"/>
        <dbReference type="ChEBI" id="CHEBI:30616"/>
        <dbReference type="ChEBI" id="CHEBI:43474"/>
        <dbReference type="ChEBI" id="CHEBI:456216"/>
        <dbReference type="EC" id="7.2.2.10"/>
    </reaction>
</comment>
<dbReference type="InterPro" id="IPR059000">
    <property type="entry name" value="ATPase_P-type_domA"/>
</dbReference>
<dbReference type="EC" id="7.2.2.10" evidence="3"/>
<keyword evidence="12 14" id="KW-0472">Membrane</keyword>
<dbReference type="SUPFAM" id="SSF56784">
    <property type="entry name" value="HAD-like"/>
    <property type="match status" value="1"/>
</dbReference>
<comment type="subcellular location">
    <subcellularLocation>
        <location evidence="1">Cell membrane</location>
        <topology evidence="1">Multi-pass membrane protein</topology>
    </subcellularLocation>
</comment>
<dbReference type="FunFam" id="3.40.50.1000:FF:000001">
    <property type="entry name" value="Phospholipid-transporting ATPase IC"/>
    <property type="match status" value="1"/>
</dbReference>
<keyword evidence="11 14" id="KW-1133">Transmembrane helix</keyword>
<evidence type="ECO:0000256" key="9">
    <source>
        <dbReference type="ARBA" id="ARBA00022840"/>
    </source>
</evidence>
<keyword evidence="8" id="KW-0547">Nucleotide-binding</keyword>
<dbReference type="SUPFAM" id="SSF81665">
    <property type="entry name" value="Calcium ATPase, transmembrane domain M"/>
    <property type="match status" value="1"/>
</dbReference>
<evidence type="ECO:0000256" key="13">
    <source>
        <dbReference type="ARBA" id="ARBA00048694"/>
    </source>
</evidence>
<dbReference type="Pfam" id="PF00690">
    <property type="entry name" value="Cation_ATPase_N"/>
    <property type="match status" value="1"/>
</dbReference>
<dbReference type="SUPFAM" id="SSF81653">
    <property type="entry name" value="Calcium ATPase, transduction domain A"/>
    <property type="match status" value="1"/>
</dbReference>
<dbReference type="SFLD" id="SFLDG00002">
    <property type="entry name" value="C1.7:_P-type_atpase_like"/>
    <property type="match status" value="1"/>
</dbReference>
<gene>
    <name evidence="16" type="ORF">H6X83_01595</name>
</gene>
<dbReference type="InterPro" id="IPR008250">
    <property type="entry name" value="ATPase_P-typ_transduc_dom_A_sf"/>
</dbReference>
<keyword evidence="5" id="KW-0813">Transport</keyword>
<dbReference type="GO" id="GO:0005886">
    <property type="term" value="C:plasma membrane"/>
    <property type="evidence" value="ECO:0007669"/>
    <property type="project" value="UniProtKB-SubCell"/>
</dbReference>
<dbReference type="NCBIfam" id="TIGR01494">
    <property type="entry name" value="ATPase_P-type"/>
    <property type="match status" value="4"/>
</dbReference>
<dbReference type="GO" id="GO:0046872">
    <property type="term" value="F:metal ion binding"/>
    <property type="evidence" value="ECO:0007669"/>
    <property type="project" value="UniProtKB-KW"/>
</dbReference>
<dbReference type="Proteomes" id="UP000516046">
    <property type="component" value="Chromosome"/>
</dbReference>
<evidence type="ECO:0000256" key="4">
    <source>
        <dbReference type="ARBA" id="ARBA00022475"/>
    </source>
</evidence>
<evidence type="ECO:0000256" key="11">
    <source>
        <dbReference type="ARBA" id="ARBA00022989"/>
    </source>
</evidence>
<keyword evidence="5" id="KW-0406">Ion transport</keyword>
<dbReference type="PANTHER" id="PTHR42861">
    <property type="entry name" value="CALCIUM-TRANSPORTING ATPASE"/>
    <property type="match status" value="1"/>
</dbReference>
<feature type="transmembrane region" description="Helical" evidence="14">
    <location>
        <begin position="678"/>
        <end position="698"/>
    </location>
</feature>
<keyword evidence="6 14" id="KW-0812">Transmembrane</keyword>
<evidence type="ECO:0000313" key="16">
    <source>
        <dbReference type="EMBL" id="QNO19389.1"/>
    </source>
</evidence>
<keyword evidence="5" id="KW-0106">Calcium</keyword>
<dbReference type="GO" id="GO:0016887">
    <property type="term" value="F:ATP hydrolysis activity"/>
    <property type="evidence" value="ECO:0007669"/>
    <property type="project" value="InterPro"/>
</dbReference>
<evidence type="ECO:0000256" key="12">
    <source>
        <dbReference type="ARBA" id="ARBA00023136"/>
    </source>
</evidence>
<evidence type="ECO:0000259" key="15">
    <source>
        <dbReference type="SMART" id="SM00831"/>
    </source>
</evidence>
<protein>
    <recommendedName>
        <fullName evidence="3">P-type Ca(2+) transporter</fullName>
        <ecNumber evidence="3">7.2.2.10</ecNumber>
    </recommendedName>
</protein>
<dbReference type="FunFam" id="3.40.50.1000:FF:000028">
    <property type="entry name" value="Calcium-transporting P-type ATPase, putative"/>
    <property type="match status" value="1"/>
</dbReference>
<dbReference type="GO" id="GO:0140352">
    <property type="term" value="P:export from cell"/>
    <property type="evidence" value="ECO:0007669"/>
    <property type="project" value="UniProtKB-ARBA"/>
</dbReference>
<dbReference type="EMBL" id="CP060696">
    <property type="protein sequence ID" value="QNO19389.1"/>
    <property type="molecule type" value="Genomic_DNA"/>
</dbReference>
<reference evidence="16 17" key="1">
    <citation type="submission" date="2020-08" db="EMBL/GenBank/DDBJ databases">
        <authorList>
            <person name="Ren C."/>
            <person name="Gu Y."/>
            <person name="Xu Y."/>
        </authorList>
    </citation>
    <scope>NUCLEOTIDE SEQUENCE [LARGE SCALE GENOMIC DNA]</scope>
    <source>
        <strain evidence="16 17">LBM18003</strain>
    </source>
</reference>
<dbReference type="SFLD" id="SFLDS00003">
    <property type="entry name" value="Haloacid_Dehalogenase"/>
    <property type="match status" value="1"/>
</dbReference>
<dbReference type="InterPro" id="IPR001757">
    <property type="entry name" value="P_typ_ATPase"/>
</dbReference>
<dbReference type="Pfam" id="PF00122">
    <property type="entry name" value="E1-E2_ATPase"/>
    <property type="match status" value="1"/>
</dbReference>
<feature type="transmembrane region" description="Helical" evidence="14">
    <location>
        <begin position="758"/>
        <end position="777"/>
    </location>
</feature>
<feature type="transmembrane region" description="Helical" evidence="14">
    <location>
        <begin position="249"/>
        <end position="269"/>
    </location>
</feature>
<dbReference type="Gene3D" id="3.40.1110.10">
    <property type="entry name" value="Calcium-transporting ATPase, cytoplasmic domain N"/>
    <property type="match status" value="1"/>
</dbReference>
<dbReference type="GO" id="GO:0005388">
    <property type="term" value="F:P-type calcium transporter activity"/>
    <property type="evidence" value="ECO:0007669"/>
    <property type="project" value="UniProtKB-EC"/>
</dbReference>
<dbReference type="InterPro" id="IPR018303">
    <property type="entry name" value="ATPase_P-typ_P_site"/>
</dbReference>
<keyword evidence="17" id="KW-1185">Reference proteome</keyword>
<dbReference type="PRINTS" id="PR00119">
    <property type="entry name" value="CATATPASE"/>
</dbReference>
<evidence type="ECO:0000256" key="5">
    <source>
        <dbReference type="ARBA" id="ARBA00022568"/>
    </source>
</evidence>
<dbReference type="Gene3D" id="1.20.1110.10">
    <property type="entry name" value="Calcium-transporting ATPase, transmembrane domain"/>
    <property type="match status" value="1"/>
</dbReference>
<dbReference type="AlphaFoldDB" id="A0A7G9WL27"/>
<feature type="transmembrane region" description="Helical" evidence="14">
    <location>
        <begin position="797"/>
        <end position="821"/>
    </location>
</feature>
<keyword evidence="5" id="KW-0109">Calcium transport</keyword>
<dbReference type="KEGG" id="caml:H6X83_01595"/>
<evidence type="ECO:0000256" key="1">
    <source>
        <dbReference type="ARBA" id="ARBA00004651"/>
    </source>
</evidence>
<dbReference type="InterPro" id="IPR023299">
    <property type="entry name" value="ATPase_P-typ_cyto_dom_N"/>
</dbReference>
<dbReference type="Gene3D" id="3.40.50.1000">
    <property type="entry name" value="HAD superfamily/HAD-like"/>
    <property type="match status" value="1"/>
</dbReference>
<dbReference type="InterPro" id="IPR006068">
    <property type="entry name" value="ATPase_P-typ_cation-transptr_C"/>
</dbReference>
<keyword evidence="10" id="KW-1278">Translocase</keyword>
<organism evidence="16 17">
    <name type="scientific">Caproicibacterium amylolyticum</name>
    <dbReference type="NCBI Taxonomy" id="2766537"/>
    <lineage>
        <taxon>Bacteria</taxon>
        <taxon>Bacillati</taxon>
        <taxon>Bacillota</taxon>
        <taxon>Clostridia</taxon>
        <taxon>Eubacteriales</taxon>
        <taxon>Oscillospiraceae</taxon>
        <taxon>Caproicibacterium</taxon>
    </lineage>
</organism>
<name>A0A7G9WL27_9FIRM</name>
<feature type="transmembrane region" description="Helical" evidence="14">
    <location>
        <begin position="275"/>
        <end position="301"/>
    </location>
</feature>
<feature type="domain" description="Cation-transporting P-type ATPase N-terminal" evidence="15">
    <location>
        <begin position="2"/>
        <end position="75"/>
    </location>
</feature>
<dbReference type="Pfam" id="PF00702">
    <property type="entry name" value="Hydrolase"/>
    <property type="match status" value="1"/>
</dbReference>
<evidence type="ECO:0000256" key="14">
    <source>
        <dbReference type="SAM" id="Phobius"/>
    </source>
</evidence>
<feature type="transmembrane region" description="Helical" evidence="14">
    <location>
        <begin position="827"/>
        <end position="845"/>
    </location>
</feature>
<keyword evidence="9" id="KW-0067">ATP-binding</keyword>
<dbReference type="PROSITE" id="PS00154">
    <property type="entry name" value="ATPASE_E1_E2"/>
    <property type="match status" value="1"/>
</dbReference>
<feature type="transmembrane region" description="Helical" evidence="14">
    <location>
        <begin position="82"/>
        <end position="101"/>
    </location>
</feature>
<keyword evidence="7" id="KW-0479">Metal-binding</keyword>
<evidence type="ECO:0000256" key="6">
    <source>
        <dbReference type="ARBA" id="ARBA00022692"/>
    </source>
</evidence>